<keyword evidence="2" id="KW-1185">Reference proteome</keyword>
<gene>
    <name evidence="1" type="ORF">CDL12_13566</name>
</gene>
<evidence type="ECO:0000313" key="2">
    <source>
        <dbReference type="Proteomes" id="UP000231279"/>
    </source>
</evidence>
<name>A0A2G9H8F2_9LAMI</name>
<reference evidence="2" key="1">
    <citation type="journal article" date="2018" name="Gigascience">
        <title>Genome assembly of the Pink Ipe (Handroanthus impetiginosus, Bignoniaceae), a highly valued, ecologically keystone Neotropical timber forest tree.</title>
        <authorList>
            <person name="Silva-Junior O.B."/>
            <person name="Grattapaglia D."/>
            <person name="Novaes E."/>
            <person name="Collevatti R.G."/>
        </authorList>
    </citation>
    <scope>NUCLEOTIDE SEQUENCE [LARGE SCALE GENOMIC DNA]</scope>
    <source>
        <strain evidence="2">cv. UFG-1</strain>
    </source>
</reference>
<sequence length="77" mass="8654">MNADRNSIAAPQMCNKFIGWTVNIYICQINCNLHFHGRGMCISVAPPPAEHRKPTGKRCCHCKCTFPKKPNRPCPEA</sequence>
<organism evidence="1 2">
    <name type="scientific">Handroanthus impetiginosus</name>
    <dbReference type="NCBI Taxonomy" id="429701"/>
    <lineage>
        <taxon>Eukaryota</taxon>
        <taxon>Viridiplantae</taxon>
        <taxon>Streptophyta</taxon>
        <taxon>Embryophyta</taxon>
        <taxon>Tracheophyta</taxon>
        <taxon>Spermatophyta</taxon>
        <taxon>Magnoliopsida</taxon>
        <taxon>eudicotyledons</taxon>
        <taxon>Gunneridae</taxon>
        <taxon>Pentapetalae</taxon>
        <taxon>asterids</taxon>
        <taxon>lamiids</taxon>
        <taxon>Lamiales</taxon>
        <taxon>Bignoniaceae</taxon>
        <taxon>Crescentiina</taxon>
        <taxon>Tabebuia alliance</taxon>
        <taxon>Handroanthus</taxon>
    </lineage>
</organism>
<dbReference type="AlphaFoldDB" id="A0A2G9H8F2"/>
<proteinExistence type="predicted"/>
<comment type="caution">
    <text evidence="1">The sequence shown here is derived from an EMBL/GenBank/DDBJ whole genome shotgun (WGS) entry which is preliminary data.</text>
</comment>
<dbReference type="Proteomes" id="UP000231279">
    <property type="component" value="Unassembled WGS sequence"/>
</dbReference>
<evidence type="ECO:0000313" key="1">
    <source>
        <dbReference type="EMBL" id="PIN13795.1"/>
    </source>
</evidence>
<accession>A0A2G9H8F2</accession>
<dbReference type="EMBL" id="NKXS01002404">
    <property type="protein sequence ID" value="PIN13795.1"/>
    <property type="molecule type" value="Genomic_DNA"/>
</dbReference>
<protein>
    <submittedName>
        <fullName evidence="1">Uncharacterized protein</fullName>
    </submittedName>
</protein>